<comment type="caution">
    <text evidence="1">The sequence shown here is derived from an EMBL/GenBank/DDBJ whole genome shotgun (WGS) entry which is preliminary data.</text>
</comment>
<reference evidence="1 2" key="1">
    <citation type="submission" date="2021-06" db="EMBL/GenBank/DDBJ databases">
        <authorList>
            <person name="Kallberg Y."/>
            <person name="Tangrot J."/>
            <person name="Rosling A."/>
        </authorList>
    </citation>
    <scope>NUCLEOTIDE SEQUENCE [LARGE SCALE GENOMIC DNA]</scope>
    <source>
        <strain evidence="1 2">120-4 pot B 10/14</strain>
    </source>
</reference>
<protein>
    <submittedName>
        <fullName evidence="1">42399_t:CDS:1</fullName>
    </submittedName>
</protein>
<evidence type="ECO:0000313" key="1">
    <source>
        <dbReference type="EMBL" id="CAG8676554.1"/>
    </source>
</evidence>
<name>A0ABN7UU61_GIGMA</name>
<dbReference type="EMBL" id="CAJVQB010006068">
    <property type="protein sequence ID" value="CAG8676554.1"/>
    <property type="molecule type" value="Genomic_DNA"/>
</dbReference>
<sequence length="159" mass="18867">MLEFAEFDINNNILHIEFHRAQANTTMFHSWDHVINGIAYDDEYKNLIMGSTSNCSQININWNNMTNRIDTLYEDEFDVENESNFILNLEGAYQEKFEANTTFYDWDCANHTFNELYNNNQVEFDVSSGINQTRTEQNEIKILENQHQYELQVGMIFHD</sequence>
<keyword evidence="2" id="KW-1185">Reference proteome</keyword>
<gene>
    <name evidence="1" type="ORF">GMARGA_LOCUS10724</name>
</gene>
<accession>A0ABN7UU61</accession>
<organism evidence="1 2">
    <name type="scientific">Gigaspora margarita</name>
    <dbReference type="NCBI Taxonomy" id="4874"/>
    <lineage>
        <taxon>Eukaryota</taxon>
        <taxon>Fungi</taxon>
        <taxon>Fungi incertae sedis</taxon>
        <taxon>Mucoromycota</taxon>
        <taxon>Glomeromycotina</taxon>
        <taxon>Glomeromycetes</taxon>
        <taxon>Diversisporales</taxon>
        <taxon>Gigasporaceae</taxon>
        <taxon>Gigaspora</taxon>
    </lineage>
</organism>
<evidence type="ECO:0000313" key="2">
    <source>
        <dbReference type="Proteomes" id="UP000789901"/>
    </source>
</evidence>
<dbReference type="Proteomes" id="UP000789901">
    <property type="component" value="Unassembled WGS sequence"/>
</dbReference>
<proteinExistence type="predicted"/>